<gene>
    <name evidence="1" type="ORF">fHeYen901_244</name>
</gene>
<evidence type="ECO:0000313" key="1">
    <source>
        <dbReference type="EMBL" id="ARB06017.1"/>
    </source>
</evidence>
<evidence type="ECO:0008006" key="3">
    <source>
        <dbReference type="Google" id="ProtNLM"/>
    </source>
</evidence>
<keyword evidence="2" id="KW-1185">Reference proteome</keyword>
<dbReference type="EMBL" id="KY593455">
    <property type="protein sequence ID" value="ARB06017.1"/>
    <property type="molecule type" value="Genomic_DNA"/>
</dbReference>
<dbReference type="PROSITE" id="PS51257">
    <property type="entry name" value="PROKAR_LIPOPROTEIN"/>
    <property type="match status" value="1"/>
</dbReference>
<accession>A0A1V0DXZ2</accession>
<reference evidence="1 2" key="1">
    <citation type="submission" date="2017-02" db="EMBL/GenBank/DDBJ databases">
        <title>Characterization and complete genome sequence of Yersinia bacteriophage, fHe-Yen9-01.</title>
        <authorList>
            <person name="Jun J.W."/>
            <person name="Wicklund A."/>
            <person name="Skurnik M."/>
        </authorList>
    </citation>
    <scope>NUCLEOTIDE SEQUENCE [LARGE SCALE GENOMIC DNA]</scope>
</reference>
<dbReference type="Proteomes" id="UP000222840">
    <property type="component" value="Segment"/>
</dbReference>
<organism evidence="1 2">
    <name type="scientific">Yersinia phage fHe-Yen9-01</name>
    <dbReference type="NCBI Taxonomy" id="1965363"/>
    <lineage>
        <taxon>Viruses</taxon>
        <taxon>Duplodnaviria</taxon>
        <taxon>Heunggongvirae</taxon>
        <taxon>Uroviricota</taxon>
        <taxon>Caudoviricetes</taxon>
        <taxon>Pantevenvirales</taxon>
        <taxon>Straboviridae</taxon>
        <taxon>Tevenvirinae</taxon>
        <taxon>Tegunavirus</taxon>
        <taxon>Tegunavirus fheyen901</taxon>
    </lineage>
</organism>
<protein>
    <recommendedName>
        <fullName evidence="3">Phage outer membrane lipoprotein Rz1</fullName>
    </recommendedName>
</protein>
<name>A0A1V0DXZ2_9CAUD</name>
<sequence length="97" mass="11297">MNLKAVVICLSILITGCSQTLPQTHEVVRIDPSWPDAIKTWDGQWEVKVIDGKSWVGMPFERSQEFRVWLNDVLRYVQDQKGMLCYYRAPLKEPKCL</sequence>
<evidence type="ECO:0000313" key="2">
    <source>
        <dbReference type="Proteomes" id="UP000222840"/>
    </source>
</evidence>
<proteinExistence type="predicted"/>